<dbReference type="Gene3D" id="3.60.10.10">
    <property type="entry name" value="Endonuclease/exonuclease/phosphatase"/>
    <property type="match status" value="1"/>
</dbReference>
<evidence type="ECO:0000259" key="2">
    <source>
        <dbReference type="PROSITE" id="PS51781"/>
    </source>
</evidence>
<dbReference type="PROSITE" id="PS51781">
    <property type="entry name" value="SH3B"/>
    <property type="match status" value="1"/>
</dbReference>
<sequence>MKILNLKNIFAFFVMCCLFFCSHSCWSDQIVLSDRVQTALNVRERPTTESAVVGKLLRNQTAEYLDSVPYWYHVRLEDGGTGYVSKAWSEKLSLEQESGKIVRVGSWNIKKLGHGNQKDYATVAKIIDANFDVMAVVEVMQKGGGHPGYDKLVSVLGPEWNGLVTGEPRPNTGSGSAEFYAILYRPALVRTCSGWGSLAFFPDNDGSGQDLVPDIFSREPAFGCFEVPNTDGTVGFDFLLAGYHARWSQGDKEQIKTEVARLKEVFQAMKESRPEEADLIIAGDFNLVPSEIKEALHFVPDTVASGSTLNSSGAITQNVYDHVLIHSILATQEMIGHPTVIDVISSASDGHEFYTQVSDHLPVMARFKTFGPDDD</sequence>
<gene>
    <name evidence="3" type="ordered locus">Pcar_0118</name>
</gene>
<feature type="domain" description="SH3b" evidence="2">
    <location>
        <begin position="27"/>
        <end position="93"/>
    </location>
</feature>
<evidence type="ECO:0000313" key="4">
    <source>
        <dbReference type="Proteomes" id="UP000002534"/>
    </source>
</evidence>
<reference evidence="4" key="1">
    <citation type="submission" date="2005-10" db="EMBL/GenBank/DDBJ databases">
        <title>Complete sequence of Pelobacter carbinolicus DSM 2380.</title>
        <authorList>
            <person name="Copeland A."/>
            <person name="Lucas S."/>
            <person name="Lapidus A."/>
            <person name="Barry K."/>
            <person name="Detter J.C."/>
            <person name="Glavina T."/>
            <person name="Hammon N."/>
            <person name="Israni S."/>
            <person name="Pitluck S."/>
            <person name="Chertkov O."/>
            <person name="Schmutz J."/>
            <person name="Larimer F."/>
            <person name="Land M."/>
            <person name="Kyrpides N."/>
            <person name="Ivanova N."/>
            <person name="Richardson P."/>
        </authorList>
    </citation>
    <scope>NUCLEOTIDE SEQUENCE [LARGE SCALE GENOMIC DNA]</scope>
    <source>
        <strain evidence="4">DSM 2380 / NBRC 103641 / GraBd1</strain>
    </source>
</reference>
<feature type="signal peptide" evidence="1">
    <location>
        <begin position="1"/>
        <end position="27"/>
    </location>
</feature>
<evidence type="ECO:0000256" key="1">
    <source>
        <dbReference type="SAM" id="SignalP"/>
    </source>
</evidence>
<protein>
    <submittedName>
        <fullName evidence="3">SH3 domain nuclease/phosphatase</fullName>
    </submittedName>
</protein>
<dbReference type="SMART" id="SM00287">
    <property type="entry name" value="SH3b"/>
    <property type="match status" value="1"/>
</dbReference>
<evidence type="ECO:0000313" key="3">
    <source>
        <dbReference type="EMBL" id="ABA87380.1"/>
    </source>
</evidence>
<reference evidence="3 4" key="2">
    <citation type="journal article" date="2012" name="BMC Genomics">
        <title>The genome of Pelobacter carbinolicus reveals surprising metabolic capabilities and physiological features.</title>
        <authorList>
            <person name="Aklujkar M."/>
            <person name="Haveman S.A."/>
            <person name="Didonato R.Jr."/>
            <person name="Chertkov O."/>
            <person name="Han C.S."/>
            <person name="Land M.L."/>
            <person name="Brown P."/>
            <person name="Lovley D.R."/>
        </authorList>
    </citation>
    <scope>NUCLEOTIDE SEQUENCE [LARGE SCALE GENOMIC DNA]</scope>
    <source>
        <strain evidence="4">DSM 2380 / NBRC 103641 / GraBd1</strain>
    </source>
</reference>
<dbReference type="PANTHER" id="PTHR11371">
    <property type="entry name" value="DEOXYRIBONUCLEASE"/>
    <property type="match status" value="1"/>
</dbReference>
<dbReference type="CDD" id="cd10283">
    <property type="entry name" value="MnuA_DNase1-like"/>
    <property type="match status" value="1"/>
</dbReference>
<dbReference type="KEGG" id="pca:Pcar_0118"/>
<dbReference type="SUPFAM" id="SSF56219">
    <property type="entry name" value="DNase I-like"/>
    <property type="match status" value="1"/>
</dbReference>
<accession>Q3A8B2</accession>
<dbReference type="eggNOG" id="COG3568">
    <property type="taxonomic scope" value="Bacteria"/>
</dbReference>
<dbReference type="OrthoDB" id="1201035at2"/>
<dbReference type="AlphaFoldDB" id="Q3A8B2"/>
<dbReference type="HOGENOM" id="CLU_803851_0_0_7"/>
<dbReference type="Pfam" id="PF03372">
    <property type="entry name" value="Exo_endo_phos"/>
    <property type="match status" value="1"/>
</dbReference>
<dbReference type="GO" id="GO:0003824">
    <property type="term" value="F:catalytic activity"/>
    <property type="evidence" value="ECO:0007669"/>
    <property type="project" value="InterPro"/>
</dbReference>
<keyword evidence="4" id="KW-1185">Reference proteome</keyword>
<dbReference type="InterPro" id="IPR003646">
    <property type="entry name" value="SH3-like_bac-type"/>
</dbReference>
<proteinExistence type="predicted"/>
<dbReference type="InterPro" id="IPR036691">
    <property type="entry name" value="Endo/exonu/phosph_ase_sf"/>
</dbReference>
<keyword evidence="1" id="KW-0732">Signal</keyword>
<organism evidence="3 4">
    <name type="scientific">Syntrophotalea carbinolica (strain DSM 2380 / NBRC 103641 / GraBd1)</name>
    <name type="common">Pelobacter carbinolicus</name>
    <dbReference type="NCBI Taxonomy" id="338963"/>
    <lineage>
        <taxon>Bacteria</taxon>
        <taxon>Pseudomonadati</taxon>
        <taxon>Thermodesulfobacteriota</taxon>
        <taxon>Desulfuromonadia</taxon>
        <taxon>Desulfuromonadales</taxon>
        <taxon>Syntrophotaleaceae</taxon>
        <taxon>Syntrophotalea</taxon>
    </lineage>
</organism>
<dbReference type="InterPro" id="IPR005135">
    <property type="entry name" value="Endo/exonuclease/phosphatase"/>
</dbReference>
<dbReference type="Proteomes" id="UP000002534">
    <property type="component" value="Chromosome"/>
</dbReference>
<dbReference type="Pfam" id="PF08239">
    <property type="entry name" value="SH3_3"/>
    <property type="match status" value="1"/>
</dbReference>
<dbReference type="RefSeq" id="WP_011339771.1">
    <property type="nucleotide sequence ID" value="NC_007498.2"/>
</dbReference>
<dbReference type="STRING" id="338963.Pcar_0118"/>
<feature type="chain" id="PRO_5004223578" evidence="1">
    <location>
        <begin position="28"/>
        <end position="375"/>
    </location>
</feature>
<name>Q3A8B2_SYNC1</name>
<dbReference type="Gene3D" id="2.30.30.40">
    <property type="entry name" value="SH3 Domains"/>
    <property type="match status" value="1"/>
</dbReference>
<dbReference type="EMBL" id="CP000142">
    <property type="protein sequence ID" value="ABA87380.1"/>
    <property type="molecule type" value="Genomic_DNA"/>
</dbReference>
<dbReference type="PANTHER" id="PTHR11371:SF31">
    <property type="entry name" value="EXTRACELLULAR NUCLEASE"/>
    <property type="match status" value="1"/>
</dbReference>